<organism evidence="2 3">
    <name type="scientific">Levilactobacillus tujiorum</name>
    <dbReference type="NCBI Taxonomy" id="2912243"/>
    <lineage>
        <taxon>Bacteria</taxon>
        <taxon>Bacillati</taxon>
        <taxon>Bacillota</taxon>
        <taxon>Bacilli</taxon>
        <taxon>Lactobacillales</taxon>
        <taxon>Lactobacillaceae</taxon>
        <taxon>Levilactobacillus</taxon>
    </lineage>
</organism>
<keyword evidence="3" id="KW-1185">Reference proteome</keyword>
<dbReference type="EMBL" id="JAAVSD010000017">
    <property type="protein sequence ID" value="NLR29982.1"/>
    <property type="molecule type" value="Genomic_DNA"/>
</dbReference>
<keyword evidence="1" id="KW-1133">Transmembrane helix</keyword>
<reference evidence="2 3" key="1">
    <citation type="submission" date="2020-03" db="EMBL/GenBank/DDBJ databases">
        <authorList>
            <person name="Zhang Z."/>
            <person name="Guo Z."/>
            <person name="Hou Q."/>
            <person name="Shen X."/>
        </authorList>
    </citation>
    <scope>NUCLEOTIDE SEQUENCE [LARGE SCALE GENOMIC DNA]</scope>
    <source>
        <strain evidence="2 3">HBUAS51329</strain>
    </source>
</reference>
<gene>
    <name evidence="2" type="ORF">HEQ44_07270</name>
</gene>
<evidence type="ECO:0008006" key="4">
    <source>
        <dbReference type="Google" id="ProtNLM"/>
    </source>
</evidence>
<keyword evidence="1" id="KW-0812">Transmembrane</keyword>
<comment type="caution">
    <text evidence="2">The sequence shown here is derived from an EMBL/GenBank/DDBJ whole genome shotgun (WGS) entry which is preliminary data.</text>
</comment>
<name>A0ABX1L4N0_9LACO</name>
<accession>A0ABX1L4N0</accession>
<dbReference type="RefSeq" id="WP_168849679.1">
    <property type="nucleotide sequence ID" value="NZ_JAAVSD010000017.1"/>
</dbReference>
<feature type="transmembrane region" description="Helical" evidence="1">
    <location>
        <begin position="35"/>
        <end position="60"/>
    </location>
</feature>
<dbReference type="Proteomes" id="UP000707477">
    <property type="component" value="Unassembled WGS sequence"/>
</dbReference>
<evidence type="ECO:0000256" key="1">
    <source>
        <dbReference type="SAM" id="Phobius"/>
    </source>
</evidence>
<evidence type="ECO:0000313" key="2">
    <source>
        <dbReference type="EMBL" id="NLR29982.1"/>
    </source>
</evidence>
<proteinExistence type="predicted"/>
<evidence type="ECO:0000313" key="3">
    <source>
        <dbReference type="Proteomes" id="UP000707477"/>
    </source>
</evidence>
<protein>
    <recommendedName>
        <fullName evidence="4">Holin</fullName>
    </recommendedName>
</protein>
<keyword evidence="1" id="KW-0472">Membrane</keyword>
<sequence length="76" mass="8084">MQHTKIFIELLAPLFIAILTLGALAALIKWQITPAAIGLGGLGAAGLITVLISGVIADLWTRRHATLQIKSQAKNR</sequence>